<dbReference type="InterPro" id="IPR003660">
    <property type="entry name" value="HAMP_dom"/>
</dbReference>
<protein>
    <submittedName>
        <fullName evidence="7">Methyl-accepting chemotaxis protein</fullName>
    </submittedName>
</protein>
<evidence type="ECO:0000256" key="3">
    <source>
        <dbReference type="PROSITE-ProRule" id="PRU00284"/>
    </source>
</evidence>
<dbReference type="RefSeq" id="WP_008337994.1">
    <property type="nucleotide sequence ID" value="NZ_AFRZ01000001.1"/>
</dbReference>
<dbReference type="OrthoDB" id="9776024at2"/>
<feature type="domain" description="HAMP" evidence="6">
    <location>
        <begin position="424"/>
        <end position="478"/>
    </location>
</feature>
<evidence type="ECO:0000256" key="4">
    <source>
        <dbReference type="SAM" id="Phobius"/>
    </source>
</evidence>
<comment type="caution">
    <text evidence="7">The sequence shown here is derived from an EMBL/GenBank/DDBJ whole genome shotgun (WGS) entry which is preliminary data.</text>
</comment>
<evidence type="ECO:0000259" key="6">
    <source>
        <dbReference type="PROSITE" id="PS50885"/>
    </source>
</evidence>
<keyword evidence="1 3" id="KW-0807">Transducer</keyword>
<keyword evidence="4" id="KW-0812">Transmembrane</keyword>
<accession>B6BKQ0</accession>
<keyword evidence="4" id="KW-0472">Membrane</keyword>
<dbReference type="PATRIC" id="fig|929558.5.peg.581"/>
<dbReference type="CDD" id="cd18774">
    <property type="entry name" value="PDC2_HK_sensor"/>
    <property type="match status" value="1"/>
</dbReference>
<evidence type="ECO:0000313" key="7">
    <source>
        <dbReference type="EMBL" id="EHP29109.1"/>
    </source>
</evidence>
<dbReference type="STRING" id="929558.SMGD1_0582"/>
<dbReference type="HOGENOM" id="CLU_000445_107_19_7"/>
<evidence type="ECO:0000313" key="8">
    <source>
        <dbReference type="Proteomes" id="UP000006431"/>
    </source>
</evidence>
<keyword evidence="4" id="KW-1133">Transmembrane helix</keyword>
<dbReference type="InterPro" id="IPR004089">
    <property type="entry name" value="MCPsignal_dom"/>
</dbReference>
<dbReference type="GO" id="GO:0016020">
    <property type="term" value="C:membrane"/>
    <property type="evidence" value="ECO:0007669"/>
    <property type="project" value="InterPro"/>
</dbReference>
<dbReference type="Gene3D" id="1.10.287.950">
    <property type="entry name" value="Methyl-accepting chemotaxis protein"/>
    <property type="match status" value="1"/>
</dbReference>
<sequence>MNTKSIKFKVLALMAVSLLVMTVSIMSISVSRASDSLVKSNMALLDAVKESKKEHIMDFSHSFENLLLSRTADSGTVQSMWALDESFQALEEMTEVSPEDIKIALLKHYENEYINKINFNVKGAKAKRSATDYLPKSLSAQIAQYLYIVKNENKVGEKDKLAMSKEHKEVYSTNHVQIHPVYKQILDNYELYDIFIVNASGDVVYSVCKEKDFGTNLLSGVYSDSGLGEAFKKATKTPKGEVAFADFRPYEPSYNEPATFLASPLYFGKDFEGAIIFQLPKDKINSVMNFKGEFEKAGLGKTGKANLISLDGNMKNDSRFLKDIKDPDVIAAGTTISIFKIDSKSADEIKKGQSGSWIVDDHRGVKVLSSYAPVKVFGESWGIIVDIDESEVLENVEETRNVIVGISIAILVVLLLISFLLTQKALISKLNTLQDASYNLAKGEGDLTRQIIVPKGDEISEIAHNINAFIDKVRVTVSQAKTSSSQNTDIAQTLSDTSSSMKEKAQEESVLVNKVSIEGKDLQNILARSIDQAKITKDDINTAGNILKGANKQIVHLANEIQQRAQDELELSHKLEQLSADATQVKDVLVVISDIADQTNLLALNAAIEAARAGEHGRGFAVVADEVRKLAERTQKSLSEINATISVIVQSVIDASDNISRNAKAIEKLSGDANNTENEINTSMESIERSIVQVDETVTGYINNSKTVESMIVKVSEIEEISSENKKSMDDISNASSKLTQMTINLNNMLKGYKT</sequence>
<proteinExistence type="inferred from homology"/>
<gene>
    <name evidence="7" type="ORF">SMGD1_0582</name>
</gene>
<evidence type="ECO:0000259" key="5">
    <source>
        <dbReference type="PROSITE" id="PS50111"/>
    </source>
</evidence>
<comment type="similarity">
    <text evidence="2">Belongs to the methyl-accepting chemotaxis (MCP) protein family.</text>
</comment>
<feature type="domain" description="Methyl-accepting transducer" evidence="5">
    <location>
        <begin position="483"/>
        <end position="740"/>
    </location>
</feature>
<dbReference type="PANTHER" id="PTHR32089">
    <property type="entry name" value="METHYL-ACCEPTING CHEMOTAXIS PROTEIN MCPB"/>
    <property type="match status" value="1"/>
</dbReference>
<accession>H1FVR1</accession>
<dbReference type="PANTHER" id="PTHR32089:SF114">
    <property type="entry name" value="METHYL-ACCEPTING CHEMOTAXIS PROTEIN MCPB"/>
    <property type="match status" value="1"/>
</dbReference>
<dbReference type="SUPFAM" id="SSF58104">
    <property type="entry name" value="Methyl-accepting chemotaxis protein (MCP) signaling domain"/>
    <property type="match status" value="1"/>
</dbReference>
<organism evidence="7 8">
    <name type="scientific">Sulfurimonas gotlandica (strain DSM 19862 / JCM 16533 / GD1)</name>
    <dbReference type="NCBI Taxonomy" id="929558"/>
    <lineage>
        <taxon>Bacteria</taxon>
        <taxon>Pseudomonadati</taxon>
        <taxon>Campylobacterota</taxon>
        <taxon>Epsilonproteobacteria</taxon>
        <taxon>Campylobacterales</taxon>
        <taxon>Sulfurimonadaceae</taxon>
        <taxon>Sulfurimonas</taxon>
    </lineage>
</organism>
<dbReference type="eggNOG" id="COG0840">
    <property type="taxonomic scope" value="Bacteria"/>
</dbReference>
<keyword evidence="8" id="KW-1185">Reference proteome</keyword>
<dbReference type="Pfam" id="PF00015">
    <property type="entry name" value="MCPsignal"/>
    <property type="match status" value="1"/>
</dbReference>
<dbReference type="Proteomes" id="UP000006431">
    <property type="component" value="Unassembled WGS sequence"/>
</dbReference>
<dbReference type="SMART" id="SM00304">
    <property type="entry name" value="HAMP"/>
    <property type="match status" value="1"/>
</dbReference>
<dbReference type="AlphaFoldDB" id="B6BKQ0"/>
<dbReference type="GO" id="GO:0007165">
    <property type="term" value="P:signal transduction"/>
    <property type="evidence" value="ECO:0007669"/>
    <property type="project" value="UniProtKB-KW"/>
</dbReference>
<name>B6BKQ0_SULGG</name>
<dbReference type="PROSITE" id="PS50111">
    <property type="entry name" value="CHEMOTAXIS_TRANSDUC_2"/>
    <property type="match status" value="1"/>
</dbReference>
<dbReference type="CDD" id="cd06225">
    <property type="entry name" value="HAMP"/>
    <property type="match status" value="1"/>
</dbReference>
<dbReference type="Pfam" id="PF00672">
    <property type="entry name" value="HAMP"/>
    <property type="match status" value="1"/>
</dbReference>
<evidence type="ECO:0000256" key="2">
    <source>
        <dbReference type="ARBA" id="ARBA00029447"/>
    </source>
</evidence>
<dbReference type="SMART" id="SM00283">
    <property type="entry name" value="MA"/>
    <property type="match status" value="1"/>
</dbReference>
<dbReference type="Gene3D" id="3.30.450.20">
    <property type="entry name" value="PAS domain"/>
    <property type="match status" value="1"/>
</dbReference>
<evidence type="ECO:0000256" key="1">
    <source>
        <dbReference type="ARBA" id="ARBA00023224"/>
    </source>
</evidence>
<feature type="transmembrane region" description="Helical" evidence="4">
    <location>
        <begin position="402"/>
        <end position="421"/>
    </location>
</feature>
<dbReference type="PROSITE" id="PS50885">
    <property type="entry name" value="HAMP"/>
    <property type="match status" value="1"/>
</dbReference>
<dbReference type="EMBL" id="AFRZ01000001">
    <property type="protein sequence ID" value="EHP29109.1"/>
    <property type="molecule type" value="Genomic_DNA"/>
</dbReference>
<reference evidence="7 8" key="1">
    <citation type="journal article" date="2012" name="Proc. Natl. Acad. Sci. U.S.A.">
        <title>Genome and physiology of a model Epsilonproteobacterium responsible for sulfide detoxification in marine oxygen depletion zones.</title>
        <authorList>
            <person name="Grote J."/>
            <person name="Schott T."/>
            <person name="Bruckner C.G."/>
            <person name="Glockner F.O."/>
            <person name="Jost G."/>
            <person name="Teeling H."/>
            <person name="Labrenz M."/>
            <person name="Jurgens K."/>
        </authorList>
    </citation>
    <scope>NUCLEOTIDE SEQUENCE [LARGE SCALE GENOMIC DNA]</scope>
    <source>
        <strain evidence="7 8">GD1</strain>
    </source>
</reference>